<feature type="compositionally biased region" description="Polar residues" evidence="4">
    <location>
        <begin position="2156"/>
        <end position="2174"/>
    </location>
</feature>
<feature type="compositionally biased region" description="Polar residues" evidence="4">
    <location>
        <begin position="39"/>
        <end position="48"/>
    </location>
</feature>
<feature type="compositionally biased region" description="Basic and acidic residues" evidence="4">
    <location>
        <begin position="2002"/>
        <end position="2015"/>
    </location>
</feature>
<feature type="region of interest" description="Disordered" evidence="4">
    <location>
        <begin position="1"/>
        <end position="98"/>
    </location>
</feature>
<feature type="region of interest" description="Disordered" evidence="4">
    <location>
        <begin position="1776"/>
        <end position="1848"/>
    </location>
</feature>
<feature type="compositionally biased region" description="Basic and acidic residues" evidence="4">
    <location>
        <begin position="889"/>
        <end position="906"/>
    </location>
</feature>
<feature type="region of interest" description="Disordered" evidence="4">
    <location>
        <begin position="2054"/>
        <end position="2077"/>
    </location>
</feature>
<comment type="subcellular location">
    <subcellularLocation>
        <location evidence="1">Nucleus</location>
    </subcellularLocation>
</comment>
<feature type="compositionally biased region" description="Low complexity" evidence="4">
    <location>
        <begin position="804"/>
        <end position="824"/>
    </location>
</feature>
<evidence type="ECO:0000256" key="1">
    <source>
        <dbReference type="ARBA" id="ARBA00004123"/>
    </source>
</evidence>
<feature type="region of interest" description="Disordered" evidence="4">
    <location>
        <begin position="1503"/>
        <end position="1525"/>
    </location>
</feature>
<dbReference type="PROSITE" id="PS51293">
    <property type="entry name" value="SANT"/>
    <property type="match status" value="1"/>
</dbReference>
<dbReference type="EMBL" id="LR899012">
    <property type="protein sequence ID" value="CAD7087578.1"/>
    <property type="molecule type" value="Genomic_DNA"/>
</dbReference>
<dbReference type="InterPro" id="IPR031557">
    <property type="entry name" value="N-CoR_GPS2_interact"/>
</dbReference>
<feature type="domain" description="SANT" evidence="5">
    <location>
        <begin position="514"/>
        <end position="565"/>
    </location>
</feature>
<dbReference type="CDD" id="cd00167">
    <property type="entry name" value="SANT"/>
    <property type="match status" value="1"/>
</dbReference>
<protein>
    <recommendedName>
        <fullName evidence="5">SANT domain-containing protein</fullName>
    </recommendedName>
</protein>
<feature type="compositionally biased region" description="Basic and acidic residues" evidence="4">
    <location>
        <begin position="2098"/>
        <end position="2118"/>
    </location>
</feature>
<feature type="compositionally biased region" description="Low complexity" evidence="4">
    <location>
        <begin position="622"/>
        <end position="647"/>
    </location>
</feature>
<feature type="region of interest" description="Disordered" evidence="4">
    <location>
        <begin position="1049"/>
        <end position="1165"/>
    </location>
</feature>
<feature type="region of interest" description="Disordered" evidence="4">
    <location>
        <begin position="1998"/>
        <end position="2028"/>
    </location>
</feature>
<feature type="compositionally biased region" description="Pro residues" evidence="4">
    <location>
        <begin position="14"/>
        <end position="37"/>
    </location>
</feature>
<dbReference type="FunFam" id="1.10.10.60:FF:000026">
    <property type="entry name" value="Nuclear receptor corepressor 2 isoform 1"/>
    <property type="match status" value="1"/>
</dbReference>
<feature type="region of interest" description="Disordered" evidence="4">
    <location>
        <begin position="572"/>
        <end position="591"/>
    </location>
</feature>
<dbReference type="GO" id="GO:0000785">
    <property type="term" value="C:chromatin"/>
    <property type="evidence" value="ECO:0007669"/>
    <property type="project" value="TreeGrafter"/>
</dbReference>
<feature type="compositionally biased region" description="Polar residues" evidence="4">
    <location>
        <begin position="907"/>
        <end position="920"/>
    </location>
</feature>
<dbReference type="PANTHER" id="PTHR13992">
    <property type="entry name" value="NUCLEAR RECEPTOR CO-REPRESSOR RELATED NCOR"/>
    <property type="match status" value="1"/>
</dbReference>
<feature type="region of interest" description="Disordered" evidence="4">
    <location>
        <begin position="853"/>
        <end position="929"/>
    </location>
</feature>
<dbReference type="OrthoDB" id="10258692at2759"/>
<dbReference type="Gene3D" id="1.10.10.60">
    <property type="entry name" value="Homeodomain-like"/>
    <property type="match status" value="1"/>
</dbReference>
<feature type="region of interest" description="Disordered" evidence="4">
    <location>
        <begin position="193"/>
        <end position="243"/>
    </location>
</feature>
<feature type="compositionally biased region" description="Pro residues" evidence="4">
    <location>
        <begin position="1551"/>
        <end position="1569"/>
    </location>
</feature>
<dbReference type="InterPro" id="IPR051571">
    <property type="entry name" value="N-CoR_corepressor"/>
</dbReference>
<feature type="compositionally biased region" description="Basic and acidic residues" evidence="4">
    <location>
        <begin position="1633"/>
        <end position="1642"/>
    </location>
</feature>
<proteinExistence type="inferred from homology"/>
<feature type="compositionally biased region" description="Polar residues" evidence="4">
    <location>
        <begin position="580"/>
        <end position="591"/>
    </location>
</feature>
<dbReference type="PANTHER" id="PTHR13992:SF39">
    <property type="entry name" value="SMRTER, ISOFORM G"/>
    <property type="match status" value="1"/>
</dbReference>
<accession>A0A7R8YVQ7</accession>
<dbReference type="Pfam" id="PF15784">
    <property type="entry name" value="GPS2_interact"/>
    <property type="match status" value="1"/>
</dbReference>
<feature type="region of interest" description="Disordered" evidence="4">
    <location>
        <begin position="2098"/>
        <end position="2189"/>
    </location>
</feature>
<feature type="compositionally biased region" description="Polar residues" evidence="4">
    <location>
        <begin position="1088"/>
        <end position="1097"/>
    </location>
</feature>
<dbReference type="InterPro" id="IPR017884">
    <property type="entry name" value="SANT_dom"/>
</dbReference>
<feature type="compositionally biased region" description="Low complexity" evidence="4">
    <location>
        <begin position="1570"/>
        <end position="1579"/>
    </location>
</feature>
<feature type="compositionally biased region" description="Pro residues" evidence="4">
    <location>
        <begin position="200"/>
        <end position="210"/>
    </location>
</feature>
<dbReference type="SUPFAM" id="SSF46689">
    <property type="entry name" value="Homeodomain-like"/>
    <property type="match status" value="1"/>
</dbReference>
<feature type="compositionally biased region" description="Basic and acidic residues" evidence="4">
    <location>
        <begin position="606"/>
        <end position="621"/>
    </location>
</feature>
<feature type="compositionally biased region" description="Polar residues" evidence="4">
    <location>
        <begin position="1155"/>
        <end position="1164"/>
    </location>
</feature>
<dbReference type="GO" id="GO:0006357">
    <property type="term" value="P:regulation of transcription by RNA polymerase II"/>
    <property type="evidence" value="ECO:0007669"/>
    <property type="project" value="TreeGrafter"/>
</dbReference>
<dbReference type="Gene3D" id="1.20.5.430">
    <property type="match status" value="1"/>
</dbReference>
<feature type="region of interest" description="Disordered" evidence="4">
    <location>
        <begin position="1545"/>
        <end position="1579"/>
    </location>
</feature>
<organism evidence="6 7">
    <name type="scientific">Hermetia illucens</name>
    <name type="common">Black soldier fly</name>
    <dbReference type="NCBI Taxonomy" id="343691"/>
    <lineage>
        <taxon>Eukaryota</taxon>
        <taxon>Metazoa</taxon>
        <taxon>Ecdysozoa</taxon>
        <taxon>Arthropoda</taxon>
        <taxon>Hexapoda</taxon>
        <taxon>Insecta</taxon>
        <taxon>Pterygota</taxon>
        <taxon>Neoptera</taxon>
        <taxon>Endopterygota</taxon>
        <taxon>Diptera</taxon>
        <taxon>Brachycera</taxon>
        <taxon>Stratiomyomorpha</taxon>
        <taxon>Stratiomyidae</taxon>
        <taxon>Hermetiinae</taxon>
        <taxon>Hermetia</taxon>
    </lineage>
</organism>
<evidence type="ECO:0000313" key="7">
    <source>
        <dbReference type="Proteomes" id="UP000594454"/>
    </source>
</evidence>
<feature type="compositionally biased region" description="Low complexity" evidence="4">
    <location>
        <begin position="664"/>
        <end position="710"/>
    </location>
</feature>
<feature type="region of interest" description="Disordered" evidence="4">
    <location>
        <begin position="1892"/>
        <end position="1945"/>
    </location>
</feature>
<feature type="region of interest" description="Disordered" evidence="4">
    <location>
        <begin position="1449"/>
        <end position="1489"/>
    </location>
</feature>
<feature type="region of interest" description="Disordered" evidence="4">
    <location>
        <begin position="1607"/>
        <end position="1695"/>
    </location>
</feature>
<comment type="similarity">
    <text evidence="2">Belongs to the N-CoR nuclear receptor corepressors family.</text>
</comment>
<dbReference type="InterPro" id="IPR009057">
    <property type="entry name" value="Homeodomain-like_sf"/>
</dbReference>
<dbReference type="GO" id="GO:0032991">
    <property type="term" value="C:protein-containing complex"/>
    <property type="evidence" value="ECO:0007669"/>
    <property type="project" value="UniProtKB-ARBA"/>
</dbReference>
<feature type="compositionally biased region" description="Low complexity" evidence="4">
    <location>
        <begin position="1461"/>
        <end position="1471"/>
    </location>
</feature>
<feature type="compositionally biased region" description="Polar residues" evidence="4">
    <location>
        <begin position="1479"/>
        <end position="1489"/>
    </location>
</feature>
<evidence type="ECO:0000256" key="4">
    <source>
        <dbReference type="SAM" id="MobiDB-lite"/>
    </source>
</evidence>
<feature type="compositionally biased region" description="Basic and acidic residues" evidence="4">
    <location>
        <begin position="1776"/>
        <end position="1838"/>
    </location>
</feature>
<feature type="region of interest" description="Disordered" evidence="4">
    <location>
        <begin position="664"/>
        <end position="827"/>
    </location>
</feature>
<dbReference type="GO" id="GO:0005654">
    <property type="term" value="C:nucleoplasm"/>
    <property type="evidence" value="ECO:0007669"/>
    <property type="project" value="UniProtKB-ARBA"/>
</dbReference>
<feature type="compositionally biased region" description="Polar residues" evidence="4">
    <location>
        <begin position="1919"/>
        <end position="1937"/>
    </location>
</feature>
<evidence type="ECO:0000313" key="6">
    <source>
        <dbReference type="EMBL" id="CAD7087578.1"/>
    </source>
</evidence>
<feature type="region of interest" description="Disordered" evidence="4">
    <location>
        <begin position="2201"/>
        <end position="2248"/>
    </location>
</feature>
<evidence type="ECO:0000256" key="2">
    <source>
        <dbReference type="ARBA" id="ARBA00010097"/>
    </source>
</evidence>
<feature type="region of interest" description="Disordered" evidence="4">
    <location>
        <begin position="297"/>
        <end position="316"/>
    </location>
</feature>
<dbReference type="Proteomes" id="UP000594454">
    <property type="component" value="Chromosome 4"/>
</dbReference>
<feature type="compositionally biased region" description="Basic and acidic residues" evidence="4">
    <location>
        <begin position="1049"/>
        <end position="1058"/>
    </location>
</feature>
<feature type="region of interest" description="Disordered" evidence="4">
    <location>
        <begin position="604"/>
        <end position="647"/>
    </location>
</feature>
<feature type="compositionally biased region" description="Polar residues" evidence="4">
    <location>
        <begin position="719"/>
        <end position="767"/>
    </location>
</feature>
<evidence type="ECO:0000256" key="3">
    <source>
        <dbReference type="ARBA" id="ARBA00023054"/>
    </source>
</evidence>
<dbReference type="InterPro" id="IPR001005">
    <property type="entry name" value="SANT/Myb"/>
</dbReference>
<sequence>MEAAAVRPSVQVGGPPPGQRASDPGPPTQQSQPPPPTLAYQQRISSGASPIHRPVDTPQPYTKGGIGPPPSQQPTSRSAASPLSPPRPGGAVNHTAYPRFSDVTATSLRYVPQTQYGVGQVQTFRENPYARISQVPASIQEYHRPAGGQPIVTGNSNMSLVSVGSTSTMEASAQGHSSGRQRMSLISAPQHATEYMSNTRPPPQAPPDPGGQPFKKIRLGETNHSPAQQLKVDTREHRPATTEAYHPQVEAISPTLPNDTVEERRTTKDDLLMQINKVDNEITKAENAKAILKNKEKALEEASAKPSKEPEPSEAPIRHRSLAQKIYAENRKRAAEEHAVLNHLGPQHELPLYNQPSDVEICQEIIQRHQSIKSRLILHLRRLKSEKAAKNAALVEKYSQLSQEWLKRVEKIESSAKRKAKEAKNREFFEKVFTELRKQREDKERFNRVGSRIKSEADLEEIMDGLQEQAMEDKKMRSYAVIPPLMYDARQRRNYYSNENGFLPDMVANYKESQNINVWTAGEKEIFKEKFLQHPKNFGAIAASLDRKSAQDCVRYYYLSKKTENYKQLLRKSRQRTRSSRNPQKAQQAQAQCIVDSLTTGVTTRLQREQQQKTGGRDRAAHSTAVSTVSGAAGATAGSSTASTTTGGVGVAATSGLASAVASTSSSSSTVQSPTTAGSTVNSGSATVTTVASTAVSGTTTTTAATTTTAIKNEEEGASASSGLNETSSQSMNGPNSGASTDTNKEQLTSSTNSSENVLNSEQQPASSEGAFIAVSKDSMNTPSGTSTTGSSNGNSNCNAVLNSGTPSATETSSATATSGNANSLGATTATVPTFNGLKTELVITNVVNLNDGKSLCNDKERKSPAVGVTASGGDDKSNLNNGGRTRPRSADSCDASEPKKTRLDSDSSSNQTSLLPNNEKTPEANAADSKDKFHPCFVCKTESCPRTRPLKKGRGQQYGISDDTIPAGARVCNSCQCKSVRNRYPNCPLPTCPNSKDRAKNNIPSRLYELAPEIRDAILQEFQIPPNATKCCSACLMRIRRKLDPHSTLTDDERRTMLTDGDESDLSTSSCDERDAASSDTASAESPNNPLRPSISQKDDSQTSDPTIVPLSRKASSFEDDRLLPPLGQAPRKQKTAEEYDSSATETADEENENSPANRQSPKSMLHVNQGGVAAMVPPSNLQNGPQRDQPNDQQTNVQEIVYNVIEFHVKTKPKQPILNDSRDVAFVREYRNDNVSKPATTSASLPASMQSVAQVAQQIPQTRQLQLQPQSQSGPAESLATLSVVNSQSHMPQQIISHPHGLTATITPVKPPMQQSQAPPPPSQIQQQSGVIAHEIAKDDIIYGSRNEPEPQTLDLSIKKSSTRDNISVHTPVSHAKVQQQQQHSGSMPMYRNELANNSAYLAYHQVDMNRPTKPRSIYVSQVPAPAPPLQPNIGIQHQQSQMQVKQKVTPKLSPKIHQQSPSPSQMMSAGPKGSITHGTPVNSQQQQMLIQSATALSPRYENLPRQTPPGPDGNKLGSITQGTPVHHIHDKQRVYFEYKANRQSPAQQGPPPPQAQPQPPPQPPQSSPQTQSFMSSPYGRSYALEQTQQLSSRQIVMHDYITSQQMHGQHCRQGRNDKESQSPRTMMYFTEKDRARSEFLSRTSPAEHINSTSSPHRTPPPPQRQGVIQRHNTGGSKPPSPSPNRHPIMQHYPSAGHEAFSSFVEVAVQQPQLPVPKTDDKRAVLMPVGEHQGPSPHYDMRYQMTPEQQMHHLRQQQQAAAAADMQRRIYAQQERDHRERQERENAERQNQERLQAERDRIEREREREMERERDRDRERLRMEEREREERKRESARGMPTSVMGAYMRNMPPAVNRMPEKEREAIRRTQPGLQPFEISSSTIIDAIIQSSIKGTSEPPSRRDPSGRSYYGARDQPHSSSISVSENNGKSSSPNVINVELDGDRGRKQEVGTITLGELTDSIIAKDFGPNPTLSRGGPYMMPTMQEPIVTTDQWHRRRMQQKEAEQAAAERNKSASHGRSGTPDERQIIRMAQPQSPRNKFSIMPQSHYYSTVHGAPPPPVASSSPIDRRMGGGAPSHQVAFDCYVKNRIVEAMRTEDDRRPSDDGHMQGHHDQQDGLRQVGGYAREMDGRPNSGSGMGGNSTPVNYEDDRRSMSNSSSGMPMTPNNDSSHGPLQCPPHQGQQSAPVTTFASTTCAYPYNILNVSGPPPPSSKKVDSGVPPPPPQQAIAEPKPLLVPHYEALSDED</sequence>
<dbReference type="InParanoid" id="A0A7R8YVQ7"/>
<name>A0A7R8YVQ7_HERIL</name>
<keyword evidence="3" id="KW-0175">Coiled coil</keyword>
<feature type="compositionally biased region" description="Basic and acidic residues" evidence="4">
    <location>
        <begin position="297"/>
        <end position="311"/>
    </location>
</feature>
<keyword evidence="7" id="KW-1185">Reference proteome</keyword>
<evidence type="ECO:0000259" key="5">
    <source>
        <dbReference type="PROSITE" id="PS51293"/>
    </source>
</evidence>
<dbReference type="SMART" id="SM00717">
    <property type="entry name" value="SANT"/>
    <property type="match status" value="1"/>
</dbReference>
<feature type="compositionally biased region" description="Low complexity" evidence="4">
    <location>
        <begin position="784"/>
        <end position="797"/>
    </location>
</feature>
<reference evidence="6 7" key="1">
    <citation type="submission" date="2020-11" db="EMBL/GenBank/DDBJ databases">
        <authorList>
            <person name="Wallbank WR R."/>
            <person name="Pardo Diaz C."/>
            <person name="Kozak K."/>
            <person name="Martin S."/>
            <person name="Jiggins C."/>
            <person name="Moest M."/>
            <person name="Warren A I."/>
            <person name="Generalovic N T."/>
            <person name="Byers J.R.P. K."/>
            <person name="Montejo-Kovacevich G."/>
            <person name="Yen C E."/>
        </authorList>
    </citation>
    <scope>NUCLEOTIDE SEQUENCE [LARGE SCALE GENOMIC DNA]</scope>
</reference>
<dbReference type="FunCoup" id="A0A7R8YVQ7">
    <property type="interactions" value="60"/>
</dbReference>
<gene>
    <name evidence="6" type="ORF">HERILL_LOCUS10275</name>
</gene>